<dbReference type="PRINTS" id="PR00725">
    <property type="entry name" value="DADACBPTASE1"/>
</dbReference>
<sequence>MRIWQVLMISIVSVSAFIFPYTADAAKNASKHRHTNASLAHKHVKKLVLGSSSAIILVQGTDQVLYEKNAGDKKAIASITKLMTAMVVLDSHQSLDTPITICSDDVDRQRWSKSKLPVGVTLTRHEMLKLALMASENRAAFALARSYQGGTNSFVEAMNRAATRLGMKNTVFYGPTGLDARNVSTARDIAIMVNAAYRYKLIRQMTTSVSHRVNDKTQEITFRNTNRLVKRKGWKIGLSKTGYISNSGKCLVMQATIGNQPTIIILLDSWGVRSRIVDAVKVKRWIELGNGRKSIRG</sequence>
<evidence type="ECO:0000256" key="6">
    <source>
        <dbReference type="ARBA" id="ARBA00023316"/>
    </source>
</evidence>
<feature type="domain" description="Peptidase S11 D-alanyl-D-alanine carboxypeptidase A N-terminal" evidence="7">
    <location>
        <begin position="48"/>
        <end position="268"/>
    </location>
</feature>
<dbReference type="Gene3D" id="3.40.710.10">
    <property type="entry name" value="DD-peptidase/beta-lactamase superfamily"/>
    <property type="match status" value="1"/>
</dbReference>
<dbReference type="InterPro" id="IPR001967">
    <property type="entry name" value="Peptidase_S11_N"/>
</dbReference>
<dbReference type="GO" id="GO:0009002">
    <property type="term" value="F:serine-type D-Ala-D-Ala carboxypeptidase activity"/>
    <property type="evidence" value="ECO:0007669"/>
    <property type="project" value="InterPro"/>
</dbReference>
<evidence type="ECO:0000256" key="1">
    <source>
        <dbReference type="ARBA" id="ARBA00007164"/>
    </source>
</evidence>
<accession>A0A1J5RMC4</accession>
<dbReference type="InterPro" id="IPR012338">
    <property type="entry name" value="Beta-lactam/transpept-like"/>
</dbReference>
<evidence type="ECO:0000256" key="5">
    <source>
        <dbReference type="ARBA" id="ARBA00022984"/>
    </source>
</evidence>
<evidence type="ECO:0000256" key="3">
    <source>
        <dbReference type="ARBA" id="ARBA00022801"/>
    </source>
</evidence>
<proteinExistence type="inferred from homology"/>
<dbReference type="EC" id="3.4.21.-" evidence="8"/>
<organism evidence="8">
    <name type="scientific">mine drainage metagenome</name>
    <dbReference type="NCBI Taxonomy" id="410659"/>
    <lineage>
        <taxon>unclassified sequences</taxon>
        <taxon>metagenomes</taxon>
        <taxon>ecological metagenomes</taxon>
    </lineage>
</organism>
<dbReference type="GO" id="GO:0009252">
    <property type="term" value="P:peptidoglycan biosynthetic process"/>
    <property type="evidence" value="ECO:0007669"/>
    <property type="project" value="UniProtKB-KW"/>
</dbReference>
<dbReference type="AlphaFoldDB" id="A0A1J5RMC4"/>
<dbReference type="GO" id="GO:0008360">
    <property type="term" value="P:regulation of cell shape"/>
    <property type="evidence" value="ECO:0007669"/>
    <property type="project" value="UniProtKB-KW"/>
</dbReference>
<keyword evidence="4" id="KW-0133">Cell shape</keyword>
<dbReference type="PANTHER" id="PTHR21581:SF26">
    <property type="entry name" value="D-ALANYL-D-ALANINE ENDOPEPTIDASE"/>
    <property type="match status" value="1"/>
</dbReference>
<evidence type="ECO:0000313" key="8">
    <source>
        <dbReference type="EMBL" id="OIQ96682.1"/>
    </source>
</evidence>
<keyword evidence="2" id="KW-0732">Signal</keyword>
<keyword evidence="3 8" id="KW-0378">Hydrolase</keyword>
<dbReference type="PANTHER" id="PTHR21581">
    <property type="entry name" value="D-ALANYL-D-ALANINE CARBOXYPEPTIDASE"/>
    <property type="match status" value="1"/>
</dbReference>
<evidence type="ECO:0000259" key="7">
    <source>
        <dbReference type="Pfam" id="PF00768"/>
    </source>
</evidence>
<dbReference type="GO" id="GO:0006508">
    <property type="term" value="P:proteolysis"/>
    <property type="evidence" value="ECO:0007669"/>
    <property type="project" value="InterPro"/>
</dbReference>
<dbReference type="InterPro" id="IPR018044">
    <property type="entry name" value="Peptidase_S11"/>
</dbReference>
<keyword evidence="5" id="KW-0573">Peptidoglycan synthesis</keyword>
<protein>
    <submittedName>
        <fullName evidence="8">D-alanyl-D-alanine endopeptidase</fullName>
        <ecNumber evidence="8">3.4.21.-</ecNumber>
    </submittedName>
</protein>
<name>A0A1J5RMC4_9ZZZZ</name>
<evidence type="ECO:0000256" key="2">
    <source>
        <dbReference type="ARBA" id="ARBA00022729"/>
    </source>
</evidence>
<evidence type="ECO:0000256" key="4">
    <source>
        <dbReference type="ARBA" id="ARBA00022960"/>
    </source>
</evidence>
<dbReference type="EMBL" id="MLJW01000144">
    <property type="protein sequence ID" value="OIQ96682.1"/>
    <property type="molecule type" value="Genomic_DNA"/>
</dbReference>
<dbReference type="GO" id="GO:0071555">
    <property type="term" value="P:cell wall organization"/>
    <property type="evidence" value="ECO:0007669"/>
    <property type="project" value="UniProtKB-KW"/>
</dbReference>
<dbReference type="Pfam" id="PF00768">
    <property type="entry name" value="Peptidase_S11"/>
    <property type="match status" value="1"/>
</dbReference>
<comment type="caution">
    <text evidence="8">The sequence shown here is derived from an EMBL/GenBank/DDBJ whole genome shotgun (WGS) entry which is preliminary data.</text>
</comment>
<gene>
    <name evidence="8" type="primary">pbpG_6</name>
    <name evidence="8" type="ORF">GALL_212700</name>
</gene>
<keyword evidence="6" id="KW-0961">Cell wall biogenesis/degradation</keyword>
<comment type="similarity">
    <text evidence="1">Belongs to the peptidase S11 family.</text>
</comment>
<reference evidence="8" key="1">
    <citation type="submission" date="2016-10" db="EMBL/GenBank/DDBJ databases">
        <title>Sequence of Gallionella enrichment culture.</title>
        <authorList>
            <person name="Poehlein A."/>
            <person name="Muehling M."/>
            <person name="Daniel R."/>
        </authorList>
    </citation>
    <scope>NUCLEOTIDE SEQUENCE</scope>
</reference>
<dbReference type="SUPFAM" id="SSF56601">
    <property type="entry name" value="beta-lactamase/transpeptidase-like"/>
    <property type="match status" value="1"/>
</dbReference>